<comment type="caution">
    <text evidence="1">The sequence shown here is derived from an EMBL/GenBank/DDBJ whole genome shotgun (WGS) entry which is preliminary data.</text>
</comment>
<protein>
    <submittedName>
        <fullName evidence="1">Uncharacterized protein</fullName>
    </submittedName>
</protein>
<dbReference type="RefSeq" id="WP_173967868.1">
    <property type="nucleotide sequence ID" value="NZ_CADCST010000124.1"/>
</dbReference>
<dbReference type="Proteomes" id="UP000474567">
    <property type="component" value="Unassembled WGS sequence"/>
</dbReference>
<keyword evidence="2" id="KW-1185">Reference proteome</keyword>
<reference evidence="1 2" key="1">
    <citation type="submission" date="2020-02" db="EMBL/GenBank/DDBJ databases">
        <authorList>
            <person name="Criscuolo A."/>
        </authorList>
    </citation>
    <scope>NUCLEOTIDE SEQUENCE [LARGE SCALE GENOMIC DNA]</scope>
    <source>
        <strain evidence="1">CECT7796</strain>
    </source>
</reference>
<organism evidence="1 2">
    <name type="scientific">Flavobacterium collinsii</name>
    <dbReference type="NCBI Taxonomy" id="1114861"/>
    <lineage>
        <taxon>Bacteria</taxon>
        <taxon>Pseudomonadati</taxon>
        <taxon>Bacteroidota</taxon>
        <taxon>Flavobacteriia</taxon>
        <taxon>Flavobacteriales</taxon>
        <taxon>Flavobacteriaceae</taxon>
        <taxon>Flavobacterium</taxon>
    </lineage>
</organism>
<gene>
    <name evidence="1" type="ORF">FLACOL7796_04041</name>
</gene>
<sequence length="157" mass="18740">MTIEFTEDKKQSFFAYKNDELLFYSTIKFNWLRKNLVKIFNSNNDLILELQSYEPVFSSPKYKILFQNKQKTKDISEITELNLFFDINKKIRKTNENLFSFKTSFSYYSTTTKIADLKVKYWSSKMSLQINDENIEFLDPIIIHLLSTYTGHNYGVD</sequence>
<evidence type="ECO:0000313" key="1">
    <source>
        <dbReference type="EMBL" id="CAA9201987.1"/>
    </source>
</evidence>
<name>A0ABM8KP19_9FLAO</name>
<evidence type="ECO:0000313" key="2">
    <source>
        <dbReference type="Proteomes" id="UP000474567"/>
    </source>
</evidence>
<accession>A0ABM8KP19</accession>
<dbReference type="EMBL" id="CADCST010000124">
    <property type="protein sequence ID" value="CAA9201987.1"/>
    <property type="molecule type" value="Genomic_DNA"/>
</dbReference>
<proteinExistence type="predicted"/>